<dbReference type="STRING" id="3708.A0A078FWF7"/>
<keyword evidence="12" id="KW-1185">Reference proteome</keyword>
<evidence type="ECO:0000256" key="2">
    <source>
        <dbReference type="ARBA" id="ARBA00008361"/>
    </source>
</evidence>
<evidence type="ECO:0000256" key="3">
    <source>
        <dbReference type="ARBA" id="ARBA00022603"/>
    </source>
</evidence>
<dbReference type="Proteomes" id="UP000028999">
    <property type="component" value="Unassembled WGS sequence"/>
</dbReference>
<comment type="similarity">
    <text evidence="2">Belongs to the methyltransferase superfamily.</text>
</comment>
<dbReference type="InterPro" id="IPR004159">
    <property type="entry name" value="Put_SAM_MeTrfase"/>
</dbReference>
<dbReference type="SUPFAM" id="SSF53335">
    <property type="entry name" value="S-adenosyl-L-methionine-dependent methyltransferases"/>
    <property type="match status" value="1"/>
</dbReference>
<evidence type="ECO:0000256" key="1">
    <source>
        <dbReference type="ARBA" id="ARBA00004606"/>
    </source>
</evidence>
<name>A0A078FWF7_BRANA</name>
<proteinExistence type="inferred from homology"/>
<protein>
    <submittedName>
        <fullName evidence="11">BnaAnng02400D protein</fullName>
    </submittedName>
</protein>
<dbReference type="PANTHER" id="PTHR44067:SF9">
    <property type="entry name" value="F22F7.17 PROTEIN"/>
    <property type="match status" value="1"/>
</dbReference>
<dbReference type="InterPro" id="IPR053223">
    <property type="entry name" value="Prob_Methyltransferase"/>
</dbReference>
<keyword evidence="5" id="KW-0812">Transmembrane</keyword>
<dbReference type="EMBL" id="LK032089">
    <property type="protein sequence ID" value="CDY18775.1"/>
    <property type="molecule type" value="Genomic_DNA"/>
</dbReference>
<dbReference type="Gene3D" id="3.40.50.150">
    <property type="entry name" value="Vaccinia Virus protein VP39"/>
    <property type="match status" value="1"/>
</dbReference>
<accession>A0A078FWF7</accession>
<evidence type="ECO:0000256" key="5">
    <source>
        <dbReference type="ARBA" id="ARBA00022692"/>
    </source>
</evidence>
<dbReference type="PaxDb" id="3708-A0A078FWF7"/>
<evidence type="ECO:0000313" key="11">
    <source>
        <dbReference type="EMBL" id="CDY18775.1"/>
    </source>
</evidence>
<reference evidence="11 12" key="1">
    <citation type="journal article" date="2014" name="Science">
        <title>Plant genetics. Early allopolyploid evolution in the post-Neolithic Brassica napus oilseed genome.</title>
        <authorList>
            <person name="Chalhoub B."/>
            <person name="Denoeud F."/>
            <person name="Liu S."/>
            <person name="Parkin I.A."/>
            <person name="Tang H."/>
            <person name="Wang X."/>
            <person name="Chiquet J."/>
            <person name="Belcram H."/>
            <person name="Tong C."/>
            <person name="Samans B."/>
            <person name="Correa M."/>
            <person name="Da Silva C."/>
            <person name="Just J."/>
            <person name="Falentin C."/>
            <person name="Koh C.S."/>
            <person name="Le Clainche I."/>
            <person name="Bernard M."/>
            <person name="Bento P."/>
            <person name="Noel B."/>
            <person name="Labadie K."/>
            <person name="Alberti A."/>
            <person name="Charles M."/>
            <person name="Arnaud D."/>
            <person name="Guo H."/>
            <person name="Daviaud C."/>
            <person name="Alamery S."/>
            <person name="Jabbari K."/>
            <person name="Zhao M."/>
            <person name="Edger P.P."/>
            <person name="Chelaifa H."/>
            <person name="Tack D."/>
            <person name="Lassalle G."/>
            <person name="Mestiri I."/>
            <person name="Schnel N."/>
            <person name="Le Paslier M.C."/>
            <person name="Fan G."/>
            <person name="Renault V."/>
            <person name="Bayer P.E."/>
            <person name="Golicz A.A."/>
            <person name="Manoli S."/>
            <person name="Lee T.H."/>
            <person name="Thi V.H."/>
            <person name="Chalabi S."/>
            <person name="Hu Q."/>
            <person name="Fan C."/>
            <person name="Tollenaere R."/>
            <person name="Lu Y."/>
            <person name="Battail C."/>
            <person name="Shen J."/>
            <person name="Sidebottom C.H."/>
            <person name="Wang X."/>
            <person name="Canaguier A."/>
            <person name="Chauveau A."/>
            <person name="Berard A."/>
            <person name="Deniot G."/>
            <person name="Guan M."/>
            <person name="Liu Z."/>
            <person name="Sun F."/>
            <person name="Lim Y.P."/>
            <person name="Lyons E."/>
            <person name="Town C.D."/>
            <person name="Bancroft I."/>
            <person name="Wang X."/>
            <person name="Meng J."/>
            <person name="Ma J."/>
            <person name="Pires J.C."/>
            <person name="King G.J."/>
            <person name="Brunel D."/>
            <person name="Delourme R."/>
            <person name="Renard M."/>
            <person name="Aury J.M."/>
            <person name="Adams K.L."/>
            <person name="Batley J."/>
            <person name="Snowdon R.J."/>
            <person name="Tost J."/>
            <person name="Edwards D."/>
            <person name="Zhou Y."/>
            <person name="Hua W."/>
            <person name="Sharpe A.G."/>
            <person name="Paterson A.H."/>
            <person name="Guan C."/>
            <person name="Wincker P."/>
        </authorList>
    </citation>
    <scope>NUCLEOTIDE SEQUENCE [LARGE SCALE GENOMIC DNA]</scope>
    <source>
        <strain evidence="12">cv. Darmor-bzh</strain>
    </source>
</reference>
<dbReference type="GO" id="GO:0016020">
    <property type="term" value="C:membrane"/>
    <property type="evidence" value="ECO:0007669"/>
    <property type="project" value="UniProtKB-SubCell"/>
</dbReference>
<dbReference type="Pfam" id="PF03141">
    <property type="entry name" value="Methyltransf_29"/>
    <property type="match status" value="1"/>
</dbReference>
<dbReference type="AlphaFoldDB" id="A0A078FWF7"/>
<keyword evidence="3" id="KW-0489">Methyltransferase</keyword>
<comment type="subcellular location">
    <subcellularLocation>
        <location evidence="10">Endomembrane system</location>
        <topology evidence="10">Single-pass membrane protein</topology>
    </subcellularLocation>
    <subcellularLocation>
        <location evidence="1">Membrane</location>
        <topology evidence="1">Single-pass type II membrane protein</topology>
    </subcellularLocation>
</comment>
<evidence type="ECO:0000256" key="9">
    <source>
        <dbReference type="ARBA" id="ARBA00023180"/>
    </source>
</evidence>
<keyword evidence="9" id="KW-0325">Glycoprotein</keyword>
<gene>
    <name evidence="11" type="primary">BnaAnng02400D</name>
    <name evidence="11" type="ORF">GSBRNA2T00005931001</name>
</gene>
<dbReference type="OMA" id="GIIEYTH"/>
<dbReference type="GO" id="GO:0008168">
    <property type="term" value="F:methyltransferase activity"/>
    <property type="evidence" value="ECO:0007669"/>
    <property type="project" value="UniProtKB-KW"/>
</dbReference>
<keyword evidence="7" id="KW-1133">Transmembrane helix</keyword>
<keyword evidence="4" id="KW-0808">Transferase</keyword>
<dbReference type="Gramene" id="CDY18775">
    <property type="protein sequence ID" value="CDY18775"/>
    <property type="gene ID" value="GSBRNA2T00005931001"/>
</dbReference>
<dbReference type="PANTHER" id="PTHR44067">
    <property type="entry name" value="S-ADENOSYL-L-METHIONINE-DEPENDENT METHYLTRANSFERASE SUPERFAMILY PROTEIN-RELATED"/>
    <property type="match status" value="1"/>
</dbReference>
<keyword evidence="6" id="KW-0735">Signal-anchor</keyword>
<dbReference type="InterPro" id="IPR029063">
    <property type="entry name" value="SAM-dependent_MTases_sf"/>
</dbReference>
<dbReference type="GO" id="GO:0032259">
    <property type="term" value="P:methylation"/>
    <property type="evidence" value="ECO:0007669"/>
    <property type="project" value="UniProtKB-KW"/>
</dbReference>
<evidence type="ECO:0000256" key="6">
    <source>
        <dbReference type="ARBA" id="ARBA00022968"/>
    </source>
</evidence>
<keyword evidence="8" id="KW-0472">Membrane</keyword>
<evidence type="ECO:0000313" key="12">
    <source>
        <dbReference type="Proteomes" id="UP000028999"/>
    </source>
</evidence>
<dbReference type="GO" id="GO:0012505">
    <property type="term" value="C:endomembrane system"/>
    <property type="evidence" value="ECO:0007669"/>
    <property type="project" value="UniProtKB-SubCell"/>
</dbReference>
<sequence length="385" mass="45127">MVDVPFFRFAVSLTAASYRPESGDESRRFHSPKRRRSPNLPVDVTIWDKEEPLINMFGDKKLHYPQGESCWEEDKHMFGTERVYNTMKMELETYMDYDDWNLAQNLIVNRCFQRSLFISSTVNETIVINKSLRILKEKELKFENIKRDGIIEYTHSINVGAYCDDDWKLPDDRNLRWGNYRCRNFTCLSSKNPKRGYTQCIGCFEMEKEIGKWVTNSTLLADFKIDDVLRVKAGEIRIGLDIGVGTGTFAARMREKNVTVVTTALNLGAPFSEMIALRGLIPMYISLNQRLPFFDNTMDMIHTAGLMDGWIDLLLMDFMLYDWDRVLRPGGLLWIDRFFCNKKDLDDYMYMFLQFRYKKHKCAISPKSKDEVYLSALLEKPHRAI</sequence>
<organism evidence="11 12">
    <name type="scientific">Brassica napus</name>
    <name type="common">Rape</name>
    <dbReference type="NCBI Taxonomy" id="3708"/>
    <lineage>
        <taxon>Eukaryota</taxon>
        <taxon>Viridiplantae</taxon>
        <taxon>Streptophyta</taxon>
        <taxon>Embryophyta</taxon>
        <taxon>Tracheophyta</taxon>
        <taxon>Spermatophyta</taxon>
        <taxon>Magnoliopsida</taxon>
        <taxon>eudicotyledons</taxon>
        <taxon>Gunneridae</taxon>
        <taxon>Pentapetalae</taxon>
        <taxon>rosids</taxon>
        <taxon>malvids</taxon>
        <taxon>Brassicales</taxon>
        <taxon>Brassicaceae</taxon>
        <taxon>Brassiceae</taxon>
        <taxon>Brassica</taxon>
    </lineage>
</organism>
<evidence type="ECO:0000256" key="8">
    <source>
        <dbReference type="ARBA" id="ARBA00023136"/>
    </source>
</evidence>
<evidence type="ECO:0000256" key="7">
    <source>
        <dbReference type="ARBA" id="ARBA00022989"/>
    </source>
</evidence>
<evidence type="ECO:0000256" key="10">
    <source>
        <dbReference type="ARBA" id="ARBA00037847"/>
    </source>
</evidence>
<evidence type="ECO:0000256" key="4">
    <source>
        <dbReference type="ARBA" id="ARBA00022679"/>
    </source>
</evidence>